<keyword evidence="2" id="KW-0732">Signal</keyword>
<keyword evidence="5" id="KW-1185">Reference proteome</keyword>
<feature type="signal peptide" evidence="2">
    <location>
        <begin position="1"/>
        <end position="20"/>
    </location>
</feature>
<evidence type="ECO:0000256" key="1">
    <source>
        <dbReference type="SAM" id="MobiDB-lite"/>
    </source>
</evidence>
<evidence type="ECO:0000259" key="3">
    <source>
        <dbReference type="Pfam" id="PF22799"/>
    </source>
</evidence>
<dbReference type="InterPro" id="IPR054508">
    <property type="entry name" value="PIR1-like_C"/>
</dbReference>
<evidence type="ECO:0000313" key="4">
    <source>
        <dbReference type="EMBL" id="KAK4442284.1"/>
    </source>
</evidence>
<evidence type="ECO:0000313" key="5">
    <source>
        <dbReference type="Proteomes" id="UP001321760"/>
    </source>
</evidence>
<protein>
    <recommendedName>
        <fullName evidence="3">Cell wall mannoprotein PIR1-like C-terminal domain-containing protein</fullName>
    </recommendedName>
</protein>
<feature type="region of interest" description="Disordered" evidence="1">
    <location>
        <begin position="214"/>
        <end position="238"/>
    </location>
</feature>
<name>A0AAV9G1D9_9PEZI</name>
<dbReference type="Pfam" id="PF22799">
    <property type="entry name" value="PIR1-like_C"/>
    <property type="match status" value="1"/>
</dbReference>
<sequence>MRPYFIFLSGLAVLASPVSADKGQSGCCKFTLHASAPFDCPAGQLEDGQIRLNGSYPTSSFCIDNKGAITDANGFGCIVTGPPETQFQCDHGKAPETGFAISNNNTLTYHGSPKFFACPATDTEYNIYAPAQPVTITSTMFETSWDTETETETEYVSIECPTSRPSYIPTTKHCSRCSAKPTSKMVTTTSPPGNGTGGCTKACGGGHWNTTLASTIKSKPTSGDYGAPLPDPTGGQES</sequence>
<proteinExistence type="predicted"/>
<organism evidence="4 5">
    <name type="scientific">Podospora aff. communis PSN243</name>
    <dbReference type="NCBI Taxonomy" id="3040156"/>
    <lineage>
        <taxon>Eukaryota</taxon>
        <taxon>Fungi</taxon>
        <taxon>Dikarya</taxon>
        <taxon>Ascomycota</taxon>
        <taxon>Pezizomycotina</taxon>
        <taxon>Sordariomycetes</taxon>
        <taxon>Sordariomycetidae</taxon>
        <taxon>Sordariales</taxon>
        <taxon>Podosporaceae</taxon>
        <taxon>Podospora</taxon>
    </lineage>
</organism>
<comment type="caution">
    <text evidence="4">The sequence shown here is derived from an EMBL/GenBank/DDBJ whole genome shotgun (WGS) entry which is preliminary data.</text>
</comment>
<dbReference type="EMBL" id="MU866022">
    <property type="protein sequence ID" value="KAK4442284.1"/>
    <property type="molecule type" value="Genomic_DNA"/>
</dbReference>
<reference evidence="4" key="2">
    <citation type="submission" date="2023-05" db="EMBL/GenBank/DDBJ databases">
        <authorList>
            <consortium name="Lawrence Berkeley National Laboratory"/>
            <person name="Steindorff A."/>
            <person name="Hensen N."/>
            <person name="Bonometti L."/>
            <person name="Westerberg I."/>
            <person name="Brannstrom I.O."/>
            <person name="Guillou S."/>
            <person name="Cros-Aarteil S."/>
            <person name="Calhoun S."/>
            <person name="Haridas S."/>
            <person name="Kuo A."/>
            <person name="Mondo S."/>
            <person name="Pangilinan J."/>
            <person name="Riley R."/>
            <person name="Labutti K."/>
            <person name="Andreopoulos B."/>
            <person name="Lipzen A."/>
            <person name="Chen C."/>
            <person name="Yanf M."/>
            <person name="Daum C."/>
            <person name="Ng V."/>
            <person name="Clum A."/>
            <person name="Ohm R."/>
            <person name="Martin F."/>
            <person name="Silar P."/>
            <person name="Natvig D."/>
            <person name="Lalanne C."/>
            <person name="Gautier V."/>
            <person name="Ament-Velasquez S.L."/>
            <person name="Kruys A."/>
            <person name="Hutchinson M.I."/>
            <person name="Powell A.J."/>
            <person name="Barry K."/>
            <person name="Miller A.N."/>
            <person name="Grigoriev I.V."/>
            <person name="Debuchy R."/>
            <person name="Gladieux P."/>
            <person name="Thoren M.H."/>
            <person name="Johannesson H."/>
        </authorList>
    </citation>
    <scope>NUCLEOTIDE SEQUENCE</scope>
    <source>
        <strain evidence="4">PSN243</strain>
    </source>
</reference>
<reference evidence="4" key="1">
    <citation type="journal article" date="2023" name="Mol. Phylogenet. Evol.">
        <title>Genome-scale phylogeny and comparative genomics of the fungal order Sordariales.</title>
        <authorList>
            <person name="Hensen N."/>
            <person name="Bonometti L."/>
            <person name="Westerberg I."/>
            <person name="Brannstrom I.O."/>
            <person name="Guillou S."/>
            <person name="Cros-Aarteil S."/>
            <person name="Calhoun S."/>
            <person name="Haridas S."/>
            <person name="Kuo A."/>
            <person name="Mondo S."/>
            <person name="Pangilinan J."/>
            <person name="Riley R."/>
            <person name="LaButti K."/>
            <person name="Andreopoulos B."/>
            <person name="Lipzen A."/>
            <person name="Chen C."/>
            <person name="Yan M."/>
            <person name="Daum C."/>
            <person name="Ng V."/>
            <person name="Clum A."/>
            <person name="Steindorff A."/>
            <person name="Ohm R.A."/>
            <person name="Martin F."/>
            <person name="Silar P."/>
            <person name="Natvig D.O."/>
            <person name="Lalanne C."/>
            <person name="Gautier V."/>
            <person name="Ament-Velasquez S.L."/>
            <person name="Kruys A."/>
            <person name="Hutchinson M.I."/>
            <person name="Powell A.J."/>
            <person name="Barry K."/>
            <person name="Miller A.N."/>
            <person name="Grigoriev I.V."/>
            <person name="Debuchy R."/>
            <person name="Gladieux P."/>
            <person name="Hiltunen Thoren M."/>
            <person name="Johannesson H."/>
        </authorList>
    </citation>
    <scope>NUCLEOTIDE SEQUENCE</scope>
    <source>
        <strain evidence="4">PSN243</strain>
    </source>
</reference>
<gene>
    <name evidence="4" type="ORF">QBC34DRAFT_431759</name>
</gene>
<dbReference type="Proteomes" id="UP001321760">
    <property type="component" value="Unassembled WGS sequence"/>
</dbReference>
<feature type="chain" id="PRO_5043765386" description="Cell wall mannoprotein PIR1-like C-terminal domain-containing protein" evidence="2">
    <location>
        <begin position="21"/>
        <end position="238"/>
    </location>
</feature>
<dbReference type="PANTHER" id="PTHR39613">
    <property type="entry name" value="ANCHORED CELL WALL PROTEIN, PUTATIVE (AFU_ORTHOLOGUE AFUA_4G08960)-RELATED"/>
    <property type="match status" value="1"/>
</dbReference>
<accession>A0AAV9G1D9</accession>
<evidence type="ECO:0000256" key="2">
    <source>
        <dbReference type="SAM" id="SignalP"/>
    </source>
</evidence>
<dbReference type="PANTHER" id="PTHR39613:SF1">
    <property type="entry name" value="ANCHORED CELL WALL PROTEIN, PUTATIVE (AFU_ORTHOLOGUE AFUA_4G08960)-RELATED"/>
    <property type="match status" value="1"/>
</dbReference>
<feature type="domain" description="Cell wall mannoprotein PIR1-like C-terminal" evidence="3">
    <location>
        <begin position="67"/>
        <end position="129"/>
    </location>
</feature>
<dbReference type="AlphaFoldDB" id="A0AAV9G1D9"/>